<dbReference type="Proteomes" id="UP000006591">
    <property type="component" value="Chromosome 1"/>
</dbReference>
<name>A0A0E0FK23_ORYNI</name>
<reference evidence="2" key="1">
    <citation type="submission" date="2015-04" db="UniProtKB">
        <authorList>
            <consortium name="EnsemblPlants"/>
        </authorList>
    </citation>
    <scope>IDENTIFICATION</scope>
    <source>
        <strain evidence="2">SL10</strain>
    </source>
</reference>
<organism evidence="2">
    <name type="scientific">Oryza nivara</name>
    <name type="common">Indian wild rice</name>
    <name type="synonym">Oryza sativa f. spontanea</name>
    <dbReference type="NCBI Taxonomy" id="4536"/>
    <lineage>
        <taxon>Eukaryota</taxon>
        <taxon>Viridiplantae</taxon>
        <taxon>Streptophyta</taxon>
        <taxon>Embryophyta</taxon>
        <taxon>Tracheophyta</taxon>
        <taxon>Spermatophyta</taxon>
        <taxon>Magnoliopsida</taxon>
        <taxon>Liliopsida</taxon>
        <taxon>Poales</taxon>
        <taxon>Poaceae</taxon>
        <taxon>BOP clade</taxon>
        <taxon>Oryzoideae</taxon>
        <taxon>Oryzeae</taxon>
        <taxon>Oryzinae</taxon>
        <taxon>Oryza</taxon>
    </lineage>
</organism>
<protein>
    <submittedName>
        <fullName evidence="2">Uncharacterized protein</fullName>
    </submittedName>
</protein>
<feature type="region of interest" description="Disordered" evidence="1">
    <location>
        <begin position="114"/>
        <end position="143"/>
    </location>
</feature>
<accession>A0A0E0FK23</accession>
<dbReference type="EnsemblPlants" id="ONIVA01G13600.1">
    <property type="protein sequence ID" value="ONIVA01G13600.1"/>
    <property type="gene ID" value="ONIVA01G13600"/>
</dbReference>
<dbReference type="AlphaFoldDB" id="A0A0E0FK23"/>
<evidence type="ECO:0000313" key="3">
    <source>
        <dbReference type="Proteomes" id="UP000006591"/>
    </source>
</evidence>
<dbReference type="HOGENOM" id="CLU_1809287_0_0_1"/>
<dbReference type="Gramene" id="ONIVA01G13600.1">
    <property type="protein sequence ID" value="ONIVA01G13600.1"/>
    <property type="gene ID" value="ONIVA01G13600"/>
</dbReference>
<keyword evidence="3" id="KW-1185">Reference proteome</keyword>
<sequence length="143" mass="15457">MATAGGSGIGAPSAASLLPPAATHEFPVHVFMERVFVAVMVMEYVCQNPNEAQDRADKDLVVTYPKKSSGNNMKDASKCSCGNNKYNIGWKNNYKVRSLARALQRICERTLEPKRFTAASPSPATSRPNPTPPRAAMPPVVAH</sequence>
<proteinExistence type="predicted"/>
<evidence type="ECO:0000256" key="1">
    <source>
        <dbReference type="SAM" id="MobiDB-lite"/>
    </source>
</evidence>
<evidence type="ECO:0000313" key="2">
    <source>
        <dbReference type="EnsemblPlants" id="ONIVA01G13600.1"/>
    </source>
</evidence>
<reference evidence="2" key="2">
    <citation type="submission" date="2018-04" db="EMBL/GenBank/DDBJ databases">
        <title>OnivRS2 (Oryza nivara Reference Sequence Version 2).</title>
        <authorList>
            <person name="Zhang J."/>
            <person name="Kudrna D."/>
            <person name="Lee S."/>
            <person name="Talag J."/>
            <person name="Rajasekar S."/>
            <person name="Welchert J."/>
            <person name="Hsing Y.-I."/>
            <person name="Wing R.A."/>
        </authorList>
    </citation>
    <scope>NUCLEOTIDE SEQUENCE [LARGE SCALE GENOMIC DNA]</scope>
</reference>